<name>A0A4Y2QAY1_ARAVE</name>
<evidence type="ECO:0000256" key="3">
    <source>
        <dbReference type="ARBA" id="ARBA00022692"/>
    </source>
</evidence>
<evidence type="ECO:0000256" key="4">
    <source>
        <dbReference type="ARBA" id="ARBA00022989"/>
    </source>
</evidence>
<evidence type="ECO:0000313" key="8">
    <source>
        <dbReference type="EMBL" id="GBN61350.1"/>
    </source>
</evidence>
<organism evidence="7 9">
    <name type="scientific">Araneus ventricosus</name>
    <name type="common">Orbweaver spider</name>
    <name type="synonym">Epeira ventricosa</name>
    <dbReference type="NCBI Taxonomy" id="182803"/>
    <lineage>
        <taxon>Eukaryota</taxon>
        <taxon>Metazoa</taxon>
        <taxon>Ecdysozoa</taxon>
        <taxon>Arthropoda</taxon>
        <taxon>Chelicerata</taxon>
        <taxon>Arachnida</taxon>
        <taxon>Araneae</taxon>
        <taxon>Araneomorphae</taxon>
        <taxon>Entelegynae</taxon>
        <taxon>Araneoidea</taxon>
        <taxon>Araneidae</taxon>
        <taxon>Araneus</taxon>
    </lineage>
</organism>
<dbReference type="GO" id="GO:0016020">
    <property type="term" value="C:membrane"/>
    <property type="evidence" value="ECO:0007669"/>
    <property type="project" value="UniProtKB-SubCell"/>
</dbReference>
<comment type="subcellular location">
    <subcellularLocation>
        <location evidence="1">Membrane</location>
        <topology evidence="1">Multi-pass membrane protein</topology>
    </subcellularLocation>
</comment>
<evidence type="ECO:0000256" key="1">
    <source>
        <dbReference type="ARBA" id="ARBA00004141"/>
    </source>
</evidence>
<protein>
    <submittedName>
        <fullName evidence="7">Uncharacterized protein</fullName>
    </submittedName>
</protein>
<evidence type="ECO:0000313" key="7">
    <source>
        <dbReference type="EMBL" id="GBN61328.1"/>
    </source>
</evidence>
<keyword evidence="3 6" id="KW-0812">Transmembrane</keyword>
<keyword evidence="9" id="KW-1185">Reference proteome</keyword>
<dbReference type="EMBL" id="BGPR01298726">
    <property type="protein sequence ID" value="GBN61350.1"/>
    <property type="molecule type" value="Genomic_DNA"/>
</dbReference>
<dbReference type="PROSITE" id="PS50283">
    <property type="entry name" value="NA_SOLUT_SYMP_3"/>
    <property type="match status" value="1"/>
</dbReference>
<dbReference type="GO" id="GO:0022857">
    <property type="term" value="F:transmembrane transporter activity"/>
    <property type="evidence" value="ECO:0007669"/>
    <property type="project" value="InterPro"/>
</dbReference>
<reference evidence="7 9" key="1">
    <citation type="journal article" date="2019" name="Sci. Rep.">
        <title>Orb-weaving spider Araneus ventricosus genome elucidates the spidroin gene catalogue.</title>
        <authorList>
            <person name="Kono N."/>
            <person name="Nakamura H."/>
            <person name="Ohtoshi R."/>
            <person name="Moran D.A.P."/>
            <person name="Shinohara A."/>
            <person name="Yoshida Y."/>
            <person name="Fujiwara M."/>
            <person name="Mori M."/>
            <person name="Tomita M."/>
            <person name="Arakawa K."/>
        </authorList>
    </citation>
    <scope>NUCLEOTIDE SEQUENCE [LARGE SCALE GENOMIC DNA]</scope>
</reference>
<dbReference type="InterPro" id="IPR038377">
    <property type="entry name" value="Na/Glc_symporter_sf"/>
</dbReference>
<dbReference type="EMBL" id="BGPR01298715">
    <property type="protein sequence ID" value="GBN61328.1"/>
    <property type="molecule type" value="Genomic_DNA"/>
</dbReference>
<accession>A0A4Y2QAY1</accession>
<dbReference type="Proteomes" id="UP000499080">
    <property type="component" value="Unassembled WGS sequence"/>
</dbReference>
<keyword evidence="4 6" id="KW-1133">Transmembrane helix</keyword>
<gene>
    <name evidence="7" type="ORF">AVEN_169319_1</name>
    <name evidence="8" type="ORF">AVEN_201202_1</name>
</gene>
<sequence>GGLKAVMWTVVFQSTLMYLTMVALIVKISLMLGFTEVFDVASKGGRFIFFE</sequence>
<evidence type="ECO:0000256" key="5">
    <source>
        <dbReference type="ARBA" id="ARBA00023136"/>
    </source>
</evidence>
<comment type="similarity">
    <text evidence="2">Belongs to the sodium:solute symporter (SSF) (TC 2.A.21) family.</text>
</comment>
<dbReference type="AlphaFoldDB" id="A0A4Y2QAY1"/>
<feature type="non-terminal residue" evidence="7">
    <location>
        <position position="1"/>
    </location>
</feature>
<comment type="caution">
    <text evidence="7">The sequence shown here is derived from an EMBL/GenBank/DDBJ whole genome shotgun (WGS) entry which is preliminary data.</text>
</comment>
<dbReference type="Gene3D" id="1.20.1730.10">
    <property type="entry name" value="Sodium/glucose cotransporter"/>
    <property type="match status" value="1"/>
</dbReference>
<evidence type="ECO:0000313" key="9">
    <source>
        <dbReference type="Proteomes" id="UP000499080"/>
    </source>
</evidence>
<evidence type="ECO:0000256" key="6">
    <source>
        <dbReference type="SAM" id="Phobius"/>
    </source>
</evidence>
<dbReference type="InterPro" id="IPR001734">
    <property type="entry name" value="Na/solute_symporter"/>
</dbReference>
<proteinExistence type="inferred from homology"/>
<keyword evidence="5 6" id="KW-0472">Membrane</keyword>
<evidence type="ECO:0000256" key="2">
    <source>
        <dbReference type="ARBA" id="ARBA00006434"/>
    </source>
</evidence>
<feature type="transmembrane region" description="Helical" evidence="6">
    <location>
        <begin position="6"/>
        <end position="26"/>
    </location>
</feature>